<protein>
    <submittedName>
        <fullName evidence="1">Uncharacterized protein</fullName>
    </submittedName>
</protein>
<name>A0A0E9SJ42_ANGAN</name>
<accession>A0A0E9SJ42</accession>
<proteinExistence type="predicted"/>
<dbReference type="AlphaFoldDB" id="A0A0E9SJ42"/>
<evidence type="ECO:0000313" key="1">
    <source>
        <dbReference type="EMBL" id="JAH40715.1"/>
    </source>
</evidence>
<sequence>MQSNLKPPVQHKHGINFGFKSILRWEVLKLIPAVNVHSTLCIKQFGICIWHNMFGCIQSID</sequence>
<dbReference type="EMBL" id="GBXM01067862">
    <property type="protein sequence ID" value="JAH40715.1"/>
    <property type="molecule type" value="Transcribed_RNA"/>
</dbReference>
<reference evidence="1" key="2">
    <citation type="journal article" date="2015" name="Fish Shellfish Immunol.">
        <title>Early steps in the European eel (Anguilla anguilla)-Vibrio vulnificus interaction in the gills: Role of the RtxA13 toxin.</title>
        <authorList>
            <person name="Callol A."/>
            <person name="Pajuelo D."/>
            <person name="Ebbesson L."/>
            <person name="Teles M."/>
            <person name="MacKenzie S."/>
            <person name="Amaro C."/>
        </authorList>
    </citation>
    <scope>NUCLEOTIDE SEQUENCE</scope>
</reference>
<reference evidence="1" key="1">
    <citation type="submission" date="2014-11" db="EMBL/GenBank/DDBJ databases">
        <authorList>
            <person name="Amaro Gonzalez C."/>
        </authorList>
    </citation>
    <scope>NUCLEOTIDE SEQUENCE</scope>
</reference>
<organism evidence="1">
    <name type="scientific">Anguilla anguilla</name>
    <name type="common">European freshwater eel</name>
    <name type="synonym">Muraena anguilla</name>
    <dbReference type="NCBI Taxonomy" id="7936"/>
    <lineage>
        <taxon>Eukaryota</taxon>
        <taxon>Metazoa</taxon>
        <taxon>Chordata</taxon>
        <taxon>Craniata</taxon>
        <taxon>Vertebrata</taxon>
        <taxon>Euteleostomi</taxon>
        <taxon>Actinopterygii</taxon>
        <taxon>Neopterygii</taxon>
        <taxon>Teleostei</taxon>
        <taxon>Anguilliformes</taxon>
        <taxon>Anguillidae</taxon>
        <taxon>Anguilla</taxon>
    </lineage>
</organism>